<dbReference type="STRING" id="51028.A0A0N4VQU7"/>
<evidence type="ECO:0000256" key="1">
    <source>
        <dbReference type="ARBA" id="ARBA00004141"/>
    </source>
</evidence>
<dbReference type="GO" id="GO:0005886">
    <property type="term" value="C:plasma membrane"/>
    <property type="evidence" value="ECO:0007669"/>
    <property type="project" value="TreeGrafter"/>
</dbReference>
<reference evidence="11" key="1">
    <citation type="submission" date="2017-02" db="UniProtKB">
        <authorList>
            <consortium name="WormBaseParasite"/>
        </authorList>
    </citation>
    <scope>IDENTIFICATION</scope>
</reference>
<dbReference type="OrthoDB" id="6581954at2759"/>
<evidence type="ECO:0000313" key="10">
    <source>
        <dbReference type="Proteomes" id="UP000274131"/>
    </source>
</evidence>
<dbReference type="GO" id="GO:0006865">
    <property type="term" value="P:amino acid transport"/>
    <property type="evidence" value="ECO:0007669"/>
    <property type="project" value="TreeGrafter"/>
</dbReference>
<dbReference type="PANTHER" id="PTHR11616:SF279">
    <property type="entry name" value="SODIUM-DEPENDENT SEROTONIN TRANSPORTER"/>
    <property type="match status" value="1"/>
</dbReference>
<name>A0A0N4VQU7_ENTVE</name>
<dbReference type="InterPro" id="IPR000175">
    <property type="entry name" value="Na/ntran_symport"/>
</dbReference>
<dbReference type="GO" id="GO:0005335">
    <property type="term" value="F:serotonin:sodium:chloride symporter activity"/>
    <property type="evidence" value="ECO:0007669"/>
    <property type="project" value="TreeGrafter"/>
</dbReference>
<keyword evidence="4" id="KW-0769">Symport</keyword>
<dbReference type="AlphaFoldDB" id="A0A0N4VQU7"/>
<feature type="binding site" evidence="7">
    <location>
        <position position="121"/>
    </location>
    <ligand>
        <name>Na(+)</name>
        <dbReference type="ChEBI" id="CHEBI:29101"/>
        <label>1</label>
    </ligand>
</feature>
<dbReference type="InterPro" id="IPR037272">
    <property type="entry name" value="SNS_sf"/>
</dbReference>
<feature type="transmembrane region" description="Helical" evidence="8">
    <location>
        <begin position="140"/>
        <end position="159"/>
    </location>
</feature>
<keyword evidence="2" id="KW-0813">Transport</keyword>
<evidence type="ECO:0000313" key="9">
    <source>
        <dbReference type="EMBL" id="VDD97792.1"/>
    </source>
</evidence>
<dbReference type="EMBL" id="UXUI01015148">
    <property type="protein sequence ID" value="VDD97792.1"/>
    <property type="molecule type" value="Genomic_DNA"/>
</dbReference>
<feature type="binding site" evidence="7">
    <location>
        <position position="122"/>
    </location>
    <ligand>
        <name>Na(+)</name>
        <dbReference type="ChEBI" id="CHEBI:29101"/>
        <label>1</label>
    </ligand>
</feature>
<evidence type="ECO:0000256" key="8">
    <source>
        <dbReference type="SAM" id="Phobius"/>
    </source>
</evidence>
<dbReference type="GO" id="GO:0046872">
    <property type="term" value="F:metal ion binding"/>
    <property type="evidence" value="ECO:0007669"/>
    <property type="project" value="UniProtKB-KW"/>
</dbReference>
<evidence type="ECO:0000313" key="11">
    <source>
        <dbReference type="WBParaSite" id="EVEC_0001340401-mRNA-1"/>
    </source>
</evidence>
<dbReference type="Pfam" id="PF00209">
    <property type="entry name" value="SNF"/>
    <property type="match status" value="1"/>
</dbReference>
<dbReference type="Proteomes" id="UP000274131">
    <property type="component" value="Unassembled WGS sequence"/>
</dbReference>
<dbReference type="GO" id="GO:0051378">
    <property type="term" value="F:serotonin binding"/>
    <property type="evidence" value="ECO:0007669"/>
    <property type="project" value="TreeGrafter"/>
</dbReference>
<feature type="transmembrane region" description="Helical" evidence="8">
    <location>
        <begin position="107"/>
        <end position="128"/>
    </location>
</feature>
<keyword evidence="5 8" id="KW-1133">Transmembrane helix</keyword>
<keyword evidence="3 8" id="KW-0812">Transmembrane</keyword>
<keyword evidence="7" id="KW-0915">Sodium</keyword>
<organism evidence="11">
    <name type="scientific">Enterobius vermicularis</name>
    <name type="common">Human pinworm</name>
    <dbReference type="NCBI Taxonomy" id="51028"/>
    <lineage>
        <taxon>Eukaryota</taxon>
        <taxon>Metazoa</taxon>
        <taxon>Ecdysozoa</taxon>
        <taxon>Nematoda</taxon>
        <taxon>Chromadorea</taxon>
        <taxon>Rhabditida</taxon>
        <taxon>Spirurina</taxon>
        <taxon>Oxyuridomorpha</taxon>
        <taxon>Oxyuroidea</taxon>
        <taxon>Oxyuridae</taxon>
        <taxon>Enterobius</taxon>
    </lineage>
</organism>
<dbReference type="PRINTS" id="PR00176">
    <property type="entry name" value="NANEUSMPORT"/>
</dbReference>
<evidence type="ECO:0000256" key="5">
    <source>
        <dbReference type="ARBA" id="ARBA00022989"/>
    </source>
</evidence>
<comment type="subcellular location">
    <subcellularLocation>
        <location evidence="1">Membrane</location>
        <topology evidence="1">Multi-pass membrane protein</topology>
    </subcellularLocation>
</comment>
<dbReference type="PANTHER" id="PTHR11616">
    <property type="entry name" value="SODIUM/CHLORIDE DEPENDENT TRANSPORTER"/>
    <property type="match status" value="1"/>
</dbReference>
<gene>
    <name evidence="9" type="ORF">EVEC_LOCUS12543</name>
</gene>
<feature type="transmembrane region" description="Helical" evidence="8">
    <location>
        <begin position="6"/>
        <end position="21"/>
    </location>
</feature>
<keyword evidence="7" id="KW-0479">Metal-binding</keyword>
<keyword evidence="6 8" id="KW-0472">Membrane</keyword>
<keyword evidence="10" id="KW-1185">Reference proteome</keyword>
<feature type="binding site" evidence="7">
    <location>
        <position position="126"/>
    </location>
    <ligand>
        <name>Na(+)</name>
        <dbReference type="ChEBI" id="CHEBI:29101"/>
        <label>1</label>
    </ligand>
</feature>
<dbReference type="GO" id="GO:0043005">
    <property type="term" value="C:neuron projection"/>
    <property type="evidence" value="ECO:0007669"/>
    <property type="project" value="TreeGrafter"/>
</dbReference>
<accession>A0A0N4VQU7</accession>
<evidence type="ECO:0000256" key="6">
    <source>
        <dbReference type="ARBA" id="ARBA00023136"/>
    </source>
</evidence>
<proteinExistence type="predicted"/>
<dbReference type="WBParaSite" id="EVEC_0001340401-mRNA-1">
    <property type="protein sequence ID" value="EVEC_0001340401-mRNA-1"/>
    <property type="gene ID" value="EVEC_0001340401"/>
</dbReference>
<sequence>TASTFSFILFFFSLFFLLFLSDKKARRSIEFGSLPNVVKPPTVIIAPVSAADGEHTATVITGELKAPDKLLQCYTETIYAGSQPSVTQNSKYTDVNKKRQSVEREKWTNKVEFLLAVIGYAVDLGNIWRFPSICYKHGGGAFLVPYMVMLLIGGLPIFYMELALGQYHKCGCISIWKKICPMFKGIIKHRNSKEDLAEEIAC</sequence>
<dbReference type="SUPFAM" id="SSF161070">
    <property type="entry name" value="SNF-like"/>
    <property type="match status" value="1"/>
</dbReference>
<protein>
    <submittedName>
        <fullName evidence="11">Transporter</fullName>
    </submittedName>
</protein>
<dbReference type="GO" id="GO:0098793">
    <property type="term" value="C:presynapse"/>
    <property type="evidence" value="ECO:0007669"/>
    <property type="project" value="GOC"/>
</dbReference>
<feature type="binding site" evidence="7">
    <location>
        <position position="119"/>
    </location>
    <ligand>
        <name>Na(+)</name>
        <dbReference type="ChEBI" id="CHEBI:29101"/>
        <label>1</label>
    </ligand>
</feature>
<reference evidence="9 10" key="2">
    <citation type="submission" date="2018-10" db="EMBL/GenBank/DDBJ databases">
        <authorList>
            <consortium name="Pathogen Informatics"/>
        </authorList>
    </citation>
    <scope>NUCLEOTIDE SEQUENCE [LARGE SCALE GENOMIC DNA]</scope>
</reference>
<evidence type="ECO:0000256" key="2">
    <source>
        <dbReference type="ARBA" id="ARBA00022448"/>
    </source>
</evidence>
<evidence type="ECO:0000256" key="3">
    <source>
        <dbReference type="ARBA" id="ARBA00022692"/>
    </source>
</evidence>
<evidence type="ECO:0000256" key="4">
    <source>
        <dbReference type="ARBA" id="ARBA00022847"/>
    </source>
</evidence>
<dbReference type="PROSITE" id="PS50267">
    <property type="entry name" value="NA_NEUROTRAN_SYMP_3"/>
    <property type="match status" value="1"/>
</dbReference>
<evidence type="ECO:0000256" key="7">
    <source>
        <dbReference type="PIRSR" id="PIRSR600175-1"/>
    </source>
</evidence>